<keyword evidence="4" id="KW-1185">Reference proteome</keyword>
<feature type="chain" id="PRO_5011748855" evidence="1">
    <location>
        <begin position="26"/>
        <end position="697"/>
    </location>
</feature>
<dbReference type="InterPro" id="IPR005198">
    <property type="entry name" value="Glyco_hydro_76"/>
</dbReference>
<dbReference type="PANTHER" id="PTHR47791:SF3">
    <property type="entry name" value="MEIOTICALLY UP-REGULATED GENE 191 PROTEIN"/>
    <property type="match status" value="1"/>
</dbReference>
<name>A0A1H7G8X6_9BACT</name>
<organism evidence="3 4">
    <name type="scientific">Chitinophaga rupis</name>
    <dbReference type="NCBI Taxonomy" id="573321"/>
    <lineage>
        <taxon>Bacteria</taxon>
        <taxon>Pseudomonadati</taxon>
        <taxon>Bacteroidota</taxon>
        <taxon>Chitinophagia</taxon>
        <taxon>Chitinophagales</taxon>
        <taxon>Chitinophagaceae</taxon>
        <taxon>Chitinophaga</taxon>
    </lineage>
</organism>
<accession>A0A1H7G8X6</accession>
<dbReference type="SUPFAM" id="SSF49695">
    <property type="entry name" value="gamma-Crystallin-like"/>
    <property type="match status" value="1"/>
</dbReference>
<dbReference type="InterPro" id="IPR008928">
    <property type="entry name" value="6-hairpin_glycosidase_sf"/>
</dbReference>
<dbReference type="Gene3D" id="1.50.10.20">
    <property type="match status" value="1"/>
</dbReference>
<proteinExistence type="predicted"/>
<dbReference type="InterPro" id="IPR026444">
    <property type="entry name" value="Secre_tail"/>
</dbReference>
<dbReference type="InterPro" id="IPR037524">
    <property type="entry name" value="PA14/GLEYA"/>
</dbReference>
<protein>
    <submittedName>
        <fullName evidence="3">Por secretion system C-terminal sorting domain-containing protein</fullName>
    </submittedName>
</protein>
<dbReference type="GO" id="GO:0005975">
    <property type="term" value="P:carbohydrate metabolic process"/>
    <property type="evidence" value="ECO:0007669"/>
    <property type="project" value="InterPro"/>
</dbReference>
<keyword evidence="1" id="KW-0732">Signal</keyword>
<dbReference type="Pfam" id="PF03663">
    <property type="entry name" value="Glyco_hydro_76"/>
    <property type="match status" value="1"/>
</dbReference>
<dbReference type="PANTHER" id="PTHR47791">
    <property type="entry name" value="MEIOTICALLY UP-REGULATED GENE 191 PROTEIN"/>
    <property type="match status" value="1"/>
</dbReference>
<reference evidence="3 4" key="1">
    <citation type="submission" date="2016-10" db="EMBL/GenBank/DDBJ databases">
        <authorList>
            <person name="de Groot N.N."/>
        </authorList>
    </citation>
    <scope>NUCLEOTIDE SEQUENCE [LARGE SCALE GENOMIC DNA]</scope>
    <source>
        <strain evidence="3 4">DSM 21039</strain>
    </source>
</reference>
<evidence type="ECO:0000256" key="1">
    <source>
        <dbReference type="SAM" id="SignalP"/>
    </source>
</evidence>
<dbReference type="InterPro" id="IPR011024">
    <property type="entry name" value="G_crystallin-like"/>
</dbReference>
<feature type="signal peptide" evidence="1">
    <location>
        <begin position="1"/>
        <end position="25"/>
    </location>
</feature>
<gene>
    <name evidence="3" type="ORF">SAMN04488505_10113</name>
</gene>
<dbReference type="RefSeq" id="WP_089906126.1">
    <property type="nucleotide sequence ID" value="NZ_FOBB01000001.1"/>
</dbReference>
<dbReference type="SMART" id="SM00758">
    <property type="entry name" value="PA14"/>
    <property type="match status" value="1"/>
</dbReference>
<dbReference type="PROSITE" id="PS51820">
    <property type="entry name" value="PA14"/>
    <property type="match status" value="1"/>
</dbReference>
<dbReference type="EMBL" id="FOBB01000001">
    <property type="protein sequence ID" value="SEK33917.1"/>
    <property type="molecule type" value="Genomic_DNA"/>
</dbReference>
<dbReference type="InterPro" id="IPR053169">
    <property type="entry name" value="MUG_Protein"/>
</dbReference>
<sequence length="697" mass="76886">MKKPLPNFCKALYALLLVLCGYALPASSQSSVFNGPAEMLQSSMHNLFISSNGRYYIQTNGGNTGFNYWWNANGLDALVDGYLRSRSSTYTTRMKNLLYGIKATNGNTYINYFYDDMEWMAISTLRAYQHTGDTAYMNAANILWADIQTGIHPERGGAIQWNKGTPNSFNACANAPAVIFAARLYQQNGNAATLTAAQNIYNWTKSVLVNPTTGAVYDSYDAGTNTVNTNPDWVFSYNVGTWIGAALELYQVTGNSTYMDDAVRTAEYAMNTRLYNGVFFTNETGGGDGGLFKGIFIRYFTLLAREGNLPAATRQRYTNALKTSAQALNGQGINPSNGLVSPVWTTQPGASTDYSTQLSGVMMLEAAATLDQAFVYKDLNYGGYSAGFTPGSYTYNDIIARGALNDDITSFTLPEGYSITLYQDDNYAGTNATFTANTPWVGASWNDLTSSLRVNRTGGDGLKGEYYQGLNFNTFKLSRNDENINFNWANGSPDYTIRPDSFSARWTGRIKPRYTETYTFYLNSDNGRRLWINNQLLIDQWIDNWNVEYTATITLTADQLYDIRLEYFEHNGGAACKLEWSSPSQAREVVPASRFYTPSAVARKAAPATIAASDKDVNMLLTASPNPLSDRVRIQVANAGTAARLQVQVYNLSGAPVKPLQLIENGQQADLAGLPAGMYILQVRTGNKIFTKKLVKH</sequence>
<dbReference type="SUPFAM" id="SSF48208">
    <property type="entry name" value="Six-hairpin glycosidases"/>
    <property type="match status" value="1"/>
</dbReference>
<dbReference type="SUPFAM" id="SSF56988">
    <property type="entry name" value="Anthrax protective antigen"/>
    <property type="match status" value="1"/>
</dbReference>
<dbReference type="Gene3D" id="3.90.182.10">
    <property type="entry name" value="Toxin - Anthrax Protective Antigen,domain 1"/>
    <property type="match status" value="1"/>
</dbReference>
<dbReference type="InterPro" id="IPR011658">
    <property type="entry name" value="PA14_dom"/>
</dbReference>
<evidence type="ECO:0000259" key="2">
    <source>
        <dbReference type="PROSITE" id="PS51820"/>
    </source>
</evidence>
<dbReference type="Proteomes" id="UP000198984">
    <property type="component" value="Unassembled WGS sequence"/>
</dbReference>
<dbReference type="NCBIfam" id="TIGR04183">
    <property type="entry name" value="Por_Secre_tail"/>
    <property type="match status" value="1"/>
</dbReference>
<dbReference type="AlphaFoldDB" id="A0A1H7G8X6"/>
<dbReference type="Pfam" id="PF07691">
    <property type="entry name" value="PA14"/>
    <property type="match status" value="1"/>
</dbReference>
<dbReference type="OrthoDB" id="2505409at2"/>
<dbReference type="Gene3D" id="2.60.20.10">
    <property type="entry name" value="Crystallins"/>
    <property type="match status" value="1"/>
</dbReference>
<evidence type="ECO:0000313" key="3">
    <source>
        <dbReference type="EMBL" id="SEK33917.1"/>
    </source>
</evidence>
<evidence type="ECO:0000313" key="4">
    <source>
        <dbReference type="Proteomes" id="UP000198984"/>
    </source>
</evidence>
<dbReference type="STRING" id="573321.SAMN04488505_10113"/>
<dbReference type="Pfam" id="PF18962">
    <property type="entry name" value="Por_Secre_tail"/>
    <property type="match status" value="1"/>
</dbReference>
<feature type="domain" description="PA14" evidence="2">
    <location>
        <begin position="457"/>
        <end position="594"/>
    </location>
</feature>